<accession>A0A699IU56</accession>
<dbReference type="EMBL" id="BKCJ010333524">
    <property type="protein sequence ID" value="GEZ85994.1"/>
    <property type="molecule type" value="Genomic_DNA"/>
</dbReference>
<comment type="caution">
    <text evidence="1">The sequence shown here is derived from an EMBL/GenBank/DDBJ whole genome shotgun (WGS) entry which is preliminary data.</text>
</comment>
<reference evidence="1" key="1">
    <citation type="journal article" date="2019" name="Sci. Rep.">
        <title>Draft genome of Tanacetum cinerariifolium, the natural source of mosquito coil.</title>
        <authorList>
            <person name="Yamashiro T."/>
            <person name="Shiraishi A."/>
            <person name="Satake H."/>
            <person name="Nakayama K."/>
        </authorList>
    </citation>
    <scope>NUCLEOTIDE SEQUENCE</scope>
</reference>
<organism evidence="1">
    <name type="scientific">Tanacetum cinerariifolium</name>
    <name type="common">Dalmatian daisy</name>
    <name type="synonym">Chrysanthemum cinerariifolium</name>
    <dbReference type="NCBI Taxonomy" id="118510"/>
    <lineage>
        <taxon>Eukaryota</taxon>
        <taxon>Viridiplantae</taxon>
        <taxon>Streptophyta</taxon>
        <taxon>Embryophyta</taxon>
        <taxon>Tracheophyta</taxon>
        <taxon>Spermatophyta</taxon>
        <taxon>Magnoliopsida</taxon>
        <taxon>eudicotyledons</taxon>
        <taxon>Gunneridae</taxon>
        <taxon>Pentapetalae</taxon>
        <taxon>asterids</taxon>
        <taxon>campanulids</taxon>
        <taxon>Asterales</taxon>
        <taxon>Asteraceae</taxon>
        <taxon>Asteroideae</taxon>
        <taxon>Anthemideae</taxon>
        <taxon>Anthemidinae</taxon>
        <taxon>Tanacetum</taxon>
    </lineage>
</organism>
<evidence type="ECO:0000313" key="1">
    <source>
        <dbReference type="EMBL" id="GEZ85994.1"/>
    </source>
</evidence>
<sequence length="192" mass="21546">MAGGLEGFDSECVELHLNTTSIFMTNHADAFDSDYDDAPTTCAILMARLSPAGLVNRDAAAPSYDTIILSELVDKQIPMSELQNLVAKLKGKSVDTNFLKQDLTKLVTPYLSISTEVKRSTKVFALGLFMIDFEPINSYFRNNKLVHIDYLNFTKEHTTTLQELLEQARALRPSNENIDYACEFAKQIQELL</sequence>
<protein>
    <submittedName>
        <fullName evidence="1">Uncharacterized protein</fullName>
    </submittedName>
</protein>
<dbReference type="AlphaFoldDB" id="A0A699IU56"/>
<name>A0A699IU56_TANCI</name>
<feature type="non-terminal residue" evidence="1">
    <location>
        <position position="192"/>
    </location>
</feature>
<proteinExistence type="predicted"/>
<gene>
    <name evidence="1" type="ORF">Tci_557967</name>
</gene>